<reference evidence="1" key="1">
    <citation type="journal article" date="2014" name="Nat. Commun.">
        <title>The rainbow trout genome provides novel insights into evolution after whole-genome duplication in vertebrates.</title>
        <authorList>
            <person name="Berthelot C."/>
            <person name="Brunet F."/>
            <person name="Chalopin D."/>
            <person name="Juanchich A."/>
            <person name="Bernard M."/>
            <person name="Noel B."/>
            <person name="Bento P."/>
            <person name="Da Silva C."/>
            <person name="Labadie K."/>
            <person name="Alberti A."/>
            <person name="Aury J.M."/>
            <person name="Louis A."/>
            <person name="Dehais P."/>
            <person name="Bardou P."/>
            <person name="Montfort J."/>
            <person name="Klopp C."/>
            <person name="Cabau C."/>
            <person name="Gaspin C."/>
            <person name="Thorgaard G.H."/>
            <person name="Boussaha M."/>
            <person name="Quillet E."/>
            <person name="Guyomard R."/>
            <person name="Galiana D."/>
            <person name="Bobe J."/>
            <person name="Volff J.N."/>
            <person name="Genet C."/>
            <person name="Wincker P."/>
            <person name="Jaillon O."/>
            <person name="Roest Crollius H."/>
            <person name="Guiguen Y."/>
        </authorList>
    </citation>
    <scope>NUCLEOTIDE SEQUENCE [LARGE SCALE GENOMIC DNA]</scope>
</reference>
<reference evidence="1" key="2">
    <citation type="submission" date="2014-03" db="EMBL/GenBank/DDBJ databases">
        <authorList>
            <person name="Genoscope - CEA"/>
        </authorList>
    </citation>
    <scope>NUCLEOTIDE SEQUENCE</scope>
</reference>
<proteinExistence type="predicted"/>
<accession>A0A060YWU4</accession>
<protein>
    <submittedName>
        <fullName evidence="1">Uncharacterized protein</fullName>
    </submittedName>
</protein>
<dbReference type="PaxDb" id="8022-A0A060YWU4"/>
<evidence type="ECO:0000313" key="2">
    <source>
        <dbReference type="Proteomes" id="UP000193380"/>
    </source>
</evidence>
<dbReference type="EMBL" id="FR924613">
    <property type="protein sequence ID" value="CDQ96211.1"/>
    <property type="molecule type" value="Genomic_DNA"/>
</dbReference>
<dbReference type="STRING" id="8022.A0A060YWU4"/>
<dbReference type="AlphaFoldDB" id="A0A060YWU4"/>
<evidence type="ECO:0000313" key="1">
    <source>
        <dbReference type="EMBL" id="CDQ96211.1"/>
    </source>
</evidence>
<organism evidence="1 2">
    <name type="scientific">Oncorhynchus mykiss</name>
    <name type="common">Rainbow trout</name>
    <name type="synonym">Salmo gairdneri</name>
    <dbReference type="NCBI Taxonomy" id="8022"/>
    <lineage>
        <taxon>Eukaryota</taxon>
        <taxon>Metazoa</taxon>
        <taxon>Chordata</taxon>
        <taxon>Craniata</taxon>
        <taxon>Vertebrata</taxon>
        <taxon>Euteleostomi</taxon>
        <taxon>Actinopterygii</taxon>
        <taxon>Neopterygii</taxon>
        <taxon>Teleostei</taxon>
        <taxon>Protacanthopterygii</taxon>
        <taxon>Salmoniformes</taxon>
        <taxon>Salmonidae</taxon>
        <taxon>Salmoninae</taxon>
        <taxon>Oncorhynchus</taxon>
    </lineage>
</organism>
<gene>
    <name evidence="1" type="ORF">GSONMT00063542001</name>
</gene>
<sequence>MFESLKQPLRLRIFDSGVMVVQLQSHSEEEMISSALDNVRITITFIHQQHLPRMTQ</sequence>
<name>A0A060YWU4_ONCMY</name>
<dbReference type="Proteomes" id="UP000193380">
    <property type="component" value="Unassembled WGS sequence"/>
</dbReference>